<dbReference type="Proteomes" id="UP000308197">
    <property type="component" value="Unassembled WGS sequence"/>
</dbReference>
<feature type="compositionally biased region" description="Polar residues" evidence="1">
    <location>
        <begin position="520"/>
        <end position="532"/>
    </location>
</feature>
<evidence type="ECO:0000313" key="2">
    <source>
        <dbReference type="EMBL" id="TFK79892.1"/>
    </source>
</evidence>
<dbReference type="AlphaFoldDB" id="A0A5C3NSA2"/>
<evidence type="ECO:0000313" key="3">
    <source>
        <dbReference type="Proteomes" id="UP000308197"/>
    </source>
</evidence>
<evidence type="ECO:0000256" key="1">
    <source>
        <dbReference type="SAM" id="MobiDB-lite"/>
    </source>
</evidence>
<dbReference type="EMBL" id="ML211902">
    <property type="protein sequence ID" value="TFK79892.1"/>
    <property type="molecule type" value="Genomic_DNA"/>
</dbReference>
<dbReference type="InParanoid" id="A0A5C3NSA2"/>
<protein>
    <submittedName>
        <fullName evidence="2">Uncharacterized protein</fullName>
    </submittedName>
</protein>
<sequence>MDWERPTRPNTRFEAVCVQQLRAYSRLSEVGFAGADVGALVALLPELGPPPRSPPPFGLGSCLHEEFTDRRSSANEWKKGESDALWSAGELGTLTVYYPEKLIAPAVTGRALSRAIRPEVILSYYAQKHSRTGKLSRTRSRNTRGSARSGRLSGTTNTKTSSGAYSSFTPQSSDSSCLPSAQLTRSATKHFPPQLDTQSSSYASMNAQCTDHFTRDDSQETRNCSSVTFYDGSARYRDERQSLYEGSHVQSVEERAYTPFDRGSEDNGSRLVGGEYDCSCPKQDDDEDSLFGDSCVHSVEETATSPSTRVSDRDGYDHLVQYQDCGPRPEQYEGQDSLFGDSYGRPFGDPANPLASRSSEDDGLSLVGHKHDYALPEPYHGHGHGPSLVENRYSYSSPEQYQHDEPSFVGYNHSYVSEQYQHDGCRLVGGSYGYPLPVQYQNGGRRLVGDNRGYVSEQYQDGGRRHVGNRRRYLVPEKYQNDGCTLAEGHYNYAVTKQYPQDDHSLVGDSYVDHFEKLPTSPTTDVSEQYTTPEVHRSHMPYPRPQYDTQNRSYTGQLGINPSYIVNSAYNVTEVAYPMSNPTQGDAH</sequence>
<name>A0A5C3NSA2_9APHY</name>
<reference evidence="2 3" key="1">
    <citation type="journal article" date="2019" name="Nat. Ecol. Evol.">
        <title>Megaphylogeny resolves global patterns of mushroom evolution.</title>
        <authorList>
            <person name="Varga T."/>
            <person name="Krizsan K."/>
            <person name="Foldi C."/>
            <person name="Dima B."/>
            <person name="Sanchez-Garcia M."/>
            <person name="Sanchez-Ramirez S."/>
            <person name="Szollosi G.J."/>
            <person name="Szarkandi J.G."/>
            <person name="Papp V."/>
            <person name="Albert L."/>
            <person name="Andreopoulos W."/>
            <person name="Angelini C."/>
            <person name="Antonin V."/>
            <person name="Barry K.W."/>
            <person name="Bougher N.L."/>
            <person name="Buchanan P."/>
            <person name="Buyck B."/>
            <person name="Bense V."/>
            <person name="Catcheside P."/>
            <person name="Chovatia M."/>
            <person name="Cooper J."/>
            <person name="Damon W."/>
            <person name="Desjardin D."/>
            <person name="Finy P."/>
            <person name="Geml J."/>
            <person name="Haridas S."/>
            <person name="Hughes K."/>
            <person name="Justo A."/>
            <person name="Karasinski D."/>
            <person name="Kautmanova I."/>
            <person name="Kiss B."/>
            <person name="Kocsube S."/>
            <person name="Kotiranta H."/>
            <person name="LaButti K.M."/>
            <person name="Lechner B.E."/>
            <person name="Liimatainen K."/>
            <person name="Lipzen A."/>
            <person name="Lukacs Z."/>
            <person name="Mihaltcheva S."/>
            <person name="Morgado L.N."/>
            <person name="Niskanen T."/>
            <person name="Noordeloos M.E."/>
            <person name="Ohm R.A."/>
            <person name="Ortiz-Santana B."/>
            <person name="Ovrebo C."/>
            <person name="Racz N."/>
            <person name="Riley R."/>
            <person name="Savchenko A."/>
            <person name="Shiryaev A."/>
            <person name="Soop K."/>
            <person name="Spirin V."/>
            <person name="Szebenyi C."/>
            <person name="Tomsovsky M."/>
            <person name="Tulloss R.E."/>
            <person name="Uehling J."/>
            <person name="Grigoriev I.V."/>
            <person name="Vagvolgyi C."/>
            <person name="Papp T."/>
            <person name="Martin F.M."/>
            <person name="Miettinen O."/>
            <person name="Hibbett D.S."/>
            <person name="Nagy L.G."/>
        </authorList>
    </citation>
    <scope>NUCLEOTIDE SEQUENCE [LARGE SCALE GENOMIC DNA]</scope>
    <source>
        <strain evidence="2 3">HHB13444</strain>
    </source>
</reference>
<accession>A0A5C3NSA2</accession>
<feature type="compositionally biased region" description="Basic residues" evidence="1">
    <location>
        <begin position="132"/>
        <end position="142"/>
    </location>
</feature>
<proteinExistence type="predicted"/>
<feature type="region of interest" description="Disordered" evidence="1">
    <location>
        <begin position="132"/>
        <end position="199"/>
    </location>
</feature>
<gene>
    <name evidence="2" type="ORF">K466DRAFT_605786</name>
</gene>
<organism evidence="2 3">
    <name type="scientific">Polyporus arcularius HHB13444</name>
    <dbReference type="NCBI Taxonomy" id="1314778"/>
    <lineage>
        <taxon>Eukaryota</taxon>
        <taxon>Fungi</taxon>
        <taxon>Dikarya</taxon>
        <taxon>Basidiomycota</taxon>
        <taxon>Agaricomycotina</taxon>
        <taxon>Agaricomycetes</taxon>
        <taxon>Polyporales</taxon>
        <taxon>Polyporaceae</taxon>
        <taxon>Polyporus</taxon>
    </lineage>
</organism>
<feature type="compositionally biased region" description="Polar residues" evidence="1">
    <location>
        <begin position="152"/>
        <end position="186"/>
    </location>
</feature>
<keyword evidence="3" id="KW-1185">Reference proteome</keyword>
<feature type="region of interest" description="Disordered" evidence="1">
    <location>
        <begin position="517"/>
        <end position="544"/>
    </location>
</feature>